<feature type="region of interest" description="Disordered" evidence="1">
    <location>
        <begin position="317"/>
        <end position="366"/>
    </location>
</feature>
<keyword evidence="2" id="KW-0472">Membrane</keyword>
<dbReference type="HOGENOM" id="CLU_503204_0_0_7"/>
<name>K0NRX9_DESTT</name>
<feature type="compositionally biased region" description="Acidic residues" evidence="1">
    <location>
        <begin position="328"/>
        <end position="359"/>
    </location>
</feature>
<dbReference type="EMBL" id="FO203503">
    <property type="protein sequence ID" value="CCK81722.1"/>
    <property type="molecule type" value="Genomic_DNA"/>
</dbReference>
<feature type="region of interest" description="Disordered" evidence="1">
    <location>
        <begin position="83"/>
        <end position="107"/>
    </location>
</feature>
<sequence>MSDPGLEEDGLISQDDIDKLLDSSSIEEAEEILSNNVADGDDEFGELSQDDIDALMNSSVSVSENSIDEDDVEDDEMELISQDDIDQLMNSSVSDSEDPIDEDDVEDDDIELISQDDINDLMDSNDASDEDVELISQDDINTLMGGGSTEDISRDDGVIDESEAVDARNCLIVQETIDDLMRNFDTDVPSEPVVLDEDPFLDSQPEPVDQTQFASDPGSQPEPDELNEEKASELDDIEDFLTPDSDVSAFDFDDEGVQEDENDFQDDIDAFLLEDEEGEEGEEGEEDYEDILISQDDIDTLLMVADQEDEDVLGDLMDNDFGSSLEDPVGEDEVGEDELSEPDNTDKEDEGQVVLEEEDHTEKSNKKARSKWYKSKFAVACASVLVVLGIAVPLTYFFFFSGETGESSHPKNVGEVAIETQREIEVETVDIHIEKQDNIKKSGNIILNDFVILASDLSKDMTYITVDISIDYSDQSAYFEIQNNLSFYRDLIYDSLNQSLVSEKREGITETDILWIVETALKKALPGPYIDRVSFKSFTAS</sequence>
<accession>K0NRX9</accession>
<feature type="compositionally biased region" description="Acidic residues" evidence="1">
    <location>
        <begin position="95"/>
        <end position="107"/>
    </location>
</feature>
<organism evidence="3 4">
    <name type="scientific">Desulfobacula toluolica (strain DSM 7467 / Tol2)</name>
    <dbReference type="NCBI Taxonomy" id="651182"/>
    <lineage>
        <taxon>Bacteria</taxon>
        <taxon>Pseudomonadati</taxon>
        <taxon>Thermodesulfobacteriota</taxon>
        <taxon>Desulfobacteria</taxon>
        <taxon>Desulfobacterales</taxon>
        <taxon>Desulfobacteraceae</taxon>
        <taxon>Desulfobacula</taxon>
    </lineage>
</organism>
<keyword evidence="2" id="KW-1133">Transmembrane helix</keyword>
<feature type="region of interest" description="Disordered" evidence="1">
    <location>
        <begin position="184"/>
        <end position="263"/>
    </location>
</feature>
<evidence type="ECO:0000256" key="1">
    <source>
        <dbReference type="SAM" id="MobiDB-lite"/>
    </source>
</evidence>
<feature type="transmembrane region" description="Helical" evidence="2">
    <location>
        <begin position="377"/>
        <end position="399"/>
    </location>
</feature>
<dbReference type="RefSeq" id="WP_014958910.1">
    <property type="nucleotide sequence ID" value="NC_018645.1"/>
</dbReference>
<evidence type="ECO:0000256" key="2">
    <source>
        <dbReference type="SAM" id="Phobius"/>
    </source>
</evidence>
<dbReference type="OrthoDB" id="5416956at2"/>
<feature type="compositionally biased region" description="Polar residues" evidence="1">
    <location>
        <begin position="209"/>
        <end position="218"/>
    </location>
</feature>
<keyword evidence="3" id="KW-0966">Cell projection</keyword>
<evidence type="ECO:0000313" key="4">
    <source>
        <dbReference type="Proteomes" id="UP000007347"/>
    </source>
</evidence>
<dbReference type="KEGG" id="dto:TOL2_C35650"/>
<keyword evidence="4" id="KW-1185">Reference proteome</keyword>
<evidence type="ECO:0000313" key="3">
    <source>
        <dbReference type="EMBL" id="CCK81722.1"/>
    </source>
</evidence>
<protein>
    <submittedName>
        <fullName evidence="3">Conserved uncharacterized protein, associated with flagellar apparatus genes</fullName>
    </submittedName>
</protein>
<feature type="compositionally biased region" description="Acidic residues" evidence="1">
    <location>
        <begin position="251"/>
        <end position="263"/>
    </location>
</feature>
<keyword evidence="2" id="KW-0812">Transmembrane</keyword>
<keyword evidence="3" id="KW-0969">Cilium</keyword>
<proteinExistence type="predicted"/>
<dbReference type="Proteomes" id="UP000007347">
    <property type="component" value="Chromosome"/>
</dbReference>
<dbReference type="PATRIC" id="fig|651182.5.peg.4189"/>
<keyword evidence="3" id="KW-0282">Flagellum</keyword>
<dbReference type="STRING" id="651182.TOL2_C35650"/>
<reference evidence="3 4" key="1">
    <citation type="journal article" date="2013" name="Environ. Microbiol.">
        <title>Complete genome, catabolic sub-proteomes and key-metabolites of Desulfobacula toluolica Tol2, a marine, aromatic compound-degrading, sulfate-reducing bacterium.</title>
        <authorList>
            <person name="Wohlbrand L."/>
            <person name="Jacob J.H."/>
            <person name="Kube M."/>
            <person name="Mussmann M."/>
            <person name="Jarling R."/>
            <person name="Beck A."/>
            <person name="Amann R."/>
            <person name="Wilkes H."/>
            <person name="Reinhardt R."/>
            <person name="Rabus R."/>
        </authorList>
    </citation>
    <scope>NUCLEOTIDE SEQUENCE [LARGE SCALE GENOMIC DNA]</scope>
    <source>
        <strain evidence="4">DSM 7467 / Tol2</strain>
    </source>
</reference>
<gene>
    <name evidence="3" type="ordered locus">TOL2_C35650</name>
</gene>
<dbReference type="AlphaFoldDB" id="K0NRX9"/>